<dbReference type="SUPFAM" id="SSF51679">
    <property type="entry name" value="Bacterial luciferase-like"/>
    <property type="match status" value="1"/>
</dbReference>
<organism evidence="2 3">
    <name type="scientific">Streptomyces glaucescens</name>
    <dbReference type="NCBI Taxonomy" id="1907"/>
    <lineage>
        <taxon>Bacteria</taxon>
        <taxon>Bacillati</taxon>
        <taxon>Actinomycetota</taxon>
        <taxon>Actinomycetes</taxon>
        <taxon>Kitasatosporales</taxon>
        <taxon>Streptomycetaceae</taxon>
        <taxon>Streptomyces</taxon>
    </lineage>
</organism>
<proteinExistence type="predicted"/>
<dbReference type="Proteomes" id="UP000029482">
    <property type="component" value="Chromosome"/>
</dbReference>
<dbReference type="NCBIfam" id="TIGR03619">
    <property type="entry name" value="F420_Rv2161c"/>
    <property type="match status" value="1"/>
</dbReference>
<dbReference type="eggNOG" id="COG2141">
    <property type="taxonomic scope" value="Bacteria"/>
</dbReference>
<gene>
    <name evidence="2" type="ORF">SGLAU_14905</name>
</gene>
<name>A0A089XCV5_STRGA</name>
<reference evidence="3" key="1">
    <citation type="journal article" date="2015" name="J. Biotechnol.">
        <title>Complete genome sequence of the actinobacterium Streptomyces glaucescens GLA.O (DSM 40922) consisting of a linear chromosome and one linear plasmid.</title>
        <authorList>
            <person name="Ortseifen V."/>
            <person name="Winkler A."/>
            <person name="Albersmeier A."/>
            <person name="Wendler S."/>
            <person name="Puhler A."/>
            <person name="Kalinowski J."/>
            <person name="Ruckert C."/>
        </authorList>
    </citation>
    <scope>NUCLEOTIDE SEQUENCE [LARGE SCALE GENOMIC DNA]</scope>
    <source>
        <strain evidence="3">DSM 40922 / GLA O</strain>
    </source>
</reference>
<protein>
    <recommendedName>
        <fullName evidence="1">Luciferase-like domain-containing protein</fullName>
    </recommendedName>
</protein>
<accession>A0A089XCV5</accession>
<dbReference type="KEGG" id="sgu:SGLAU_14905"/>
<evidence type="ECO:0000313" key="3">
    <source>
        <dbReference type="Proteomes" id="UP000029482"/>
    </source>
</evidence>
<dbReference type="AlphaFoldDB" id="A0A089XCV5"/>
<dbReference type="STRING" id="1907.SGLAU_14905"/>
<dbReference type="RefSeq" id="WP_043501790.1">
    <property type="nucleotide sequence ID" value="NZ_CP009438.1"/>
</dbReference>
<dbReference type="PANTHER" id="PTHR30011:SF32">
    <property type="entry name" value="CONSERVED PROTEIN"/>
    <property type="match status" value="1"/>
</dbReference>
<dbReference type="PANTHER" id="PTHR30011">
    <property type="entry name" value="ALKANESULFONATE MONOOXYGENASE-RELATED"/>
    <property type="match status" value="1"/>
</dbReference>
<dbReference type="Pfam" id="PF00296">
    <property type="entry name" value="Bac_luciferase"/>
    <property type="match status" value="1"/>
</dbReference>
<sequence>MRIAVTIFLTDETITPTRLARELEERGFAGLYLPEHTHIPVERTTPYPAGGELPREYGRTLDPFVALGQAAAVTRTLGLGTGITLVAQHDPIDLAKQIATVDHLSGGRLTLGLGFGWNVEEAADHGVHWRTRRELVRDRMALMRALWAEEPTSYAGEFGSVRASHAHPKPVQKPRGPVVGPRTLIGGAAGPKLFAHICEYADGWLPIGGRGLSTTLPALRTAWADAGRDPAALQVVPYAVHPTPGKLAHYAELGIEEAVLQLPPAGEAEVLRTLDEYAPYVTERAG</sequence>
<dbReference type="InterPro" id="IPR051260">
    <property type="entry name" value="Diverse_substr_monoxygenases"/>
</dbReference>
<dbReference type="EMBL" id="CP009438">
    <property type="protein sequence ID" value="AIR98964.1"/>
    <property type="molecule type" value="Genomic_DNA"/>
</dbReference>
<dbReference type="HOGENOM" id="CLU_027853_7_0_11"/>
<dbReference type="OrthoDB" id="3206024at2"/>
<dbReference type="GO" id="GO:0016705">
    <property type="term" value="F:oxidoreductase activity, acting on paired donors, with incorporation or reduction of molecular oxygen"/>
    <property type="evidence" value="ECO:0007669"/>
    <property type="project" value="InterPro"/>
</dbReference>
<dbReference type="InterPro" id="IPR019921">
    <property type="entry name" value="Lucif-like_OxRdtase_Rv2161c"/>
</dbReference>
<dbReference type="Gene3D" id="3.20.20.30">
    <property type="entry name" value="Luciferase-like domain"/>
    <property type="match status" value="1"/>
</dbReference>
<evidence type="ECO:0000313" key="2">
    <source>
        <dbReference type="EMBL" id="AIR98964.1"/>
    </source>
</evidence>
<feature type="domain" description="Luciferase-like" evidence="1">
    <location>
        <begin position="18"/>
        <end position="238"/>
    </location>
</feature>
<dbReference type="InterPro" id="IPR036661">
    <property type="entry name" value="Luciferase-like_sf"/>
</dbReference>
<keyword evidence="3" id="KW-1185">Reference proteome</keyword>
<dbReference type="InterPro" id="IPR011251">
    <property type="entry name" value="Luciferase-like_dom"/>
</dbReference>
<evidence type="ECO:0000259" key="1">
    <source>
        <dbReference type="Pfam" id="PF00296"/>
    </source>
</evidence>